<comment type="similarity">
    <text evidence="1">Belongs to the rtf2 family.</text>
</comment>
<evidence type="ECO:0000256" key="2">
    <source>
        <dbReference type="SAM" id="MobiDB-lite"/>
    </source>
</evidence>
<evidence type="ECO:0000313" key="4">
    <source>
        <dbReference type="Proteomes" id="UP000279259"/>
    </source>
</evidence>
<feature type="region of interest" description="Disordered" evidence="2">
    <location>
        <begin position="223"/>
        <end position="363"/>
    </location>
</feature>
<dbReference type="InterPro" id="IPR006735">
    <property type="entry name" value="Rtf2"/>
</dbReference>
<dbReference type="PANTHER" id="PTHR12775:SF0">
    <property type="entry name" value="REPLICATION TERMINATION FACTOR 2"/>
    <property type="match status" value="1"/>
</dbReference>
<dbReference type="Pfam" id="PF04641">
    <property type="entry name" value="Rtf2"/>
    <property type="match status" value="1"/>
</dbReference>
<feature type="compositionally biased region" description="Low complexity" evidence="2">
    <location>
        <begin position="233"/>
        <end position="255"/>
    </location>
</feature>
<organism evidence="3 4">
    <name type="scientific">Saitozyma podzolica</name>
    <dbReference type="NCBI Taxonomy" id="1890683"/>
    <lineage>
        <taxon>Eukaryota</taxon>
        <taxon>Fungi</taxon>
        <taxon>Dikarya</taxon>
        <taxon>Basidiomycota</taxon>
        <taxon>Agaricomycotina</taxon>
        <taxon>Tremellomycetes</taxon>
        <taxon>Tremellales</taxon>
        <taxon>Trimorphomycetaceae</taxon>
        <taxon>Saitozyma</taxon>
    </lineage>
</organism>
<feature type="compositionally biased region" description="Basic and acidic residues" evidence="2">
    <location>
        <begin position="261"/>
        <end position="277"/>
    </location>
</feature>
<accession>A0A427YCV4</accession>
<proteinExistence type="inferred from homology"/>
<dbReference type="STRING" id="1890683.A0A427YCV4"/>
<dbReference type="EMBL" id="RSCD01000015">
    <property type="protein sequence ID" value="RSH88918.1"/>
    <property type="molecule type" value="Genomic_DNA"/>
</dbReference>
<feature type="compositionally biased region" description="Low complexity" evidence="2">
    <location>
        <begin position="278"/>
        <end position="306"/>
    </location>
</feature>
<evidence type="ECO:0000256" key="1">
    <source>
        <dbReference type="ARBA" id="ARBA00009885"/>
    </source>
</evidence>
<feature type="compositionally biased region" description="Basic and acidic residues" evidence="2">
    <location>
        <begin position="340"/>
        <end position="350"/>
    </location>
</feature>
<keyword evidence="4" id="KW-1185">Reference proteome</keyword>
<sequence length="363" mass="38419">MGADGGSIPDRRDLVKTKGKAEVTDKALLRELYYLCALSKRPLARPVVLDPLGKLYNKDAVLEFFLDRSKYGDGDQICGYLKGVKDLLTLNLTPNPTYSPPSSSNVGSSASHAPFVCPLSLKEMSGIVPFIALRPCGCVFSDASIRAVIPNLTKGVAARVVPKDELPDEGKPLDGITKDKKVVACPNCGTSFDPSKPESLAPINPTRAVQEVLLEHLLTTRAAAKSGKKRKATAAVAAAAEEKTTTTANGHANGTEPSSIRGRESDEPPAKIRREASDSPAPSAIPSKVARSSASPGPRAAPGLAPTSLARSVHQKLAEQEQKRLAAQAGMSDAVKSMFRSKDGGKESDHASFFGRTFTRYAA</sequence>
<dbReference type="Proteomes" id="UP000279259">
    <property type="component" value="Unassembled WGS sequence"/>
</dbReference>
<reference evidence="3 4" key="1">
    <citation type="submission" date="2018-11" db="EMBL/GenBank/DDBJ databases">
        <title>Genome sequence of Saitozyma podzolica DSM 27192.</title>
        <authorList>
            <person name="Aliyu H."/>
            <person name="Gorte O."/>
            <person name="Ochsenreither K."/>
        </authorList>
    </citation>
    <scope>NUCLEOTIDE SEQUENCE [LARGE SCALE GENOMIC DNA]</scope>
    <source>
        <strain evidence="3 4">DSM 27192</strain>
    </source>
</reference>
<name>A0A427YCV4_9TREE</name>
<dbReference type="OrthoDB" id="247013at2759"/>
<dbReference type="CDD" id="cd16653">
    <property type="entry name" value="RING-like_Rtf2"/>
    <property type="match status" value="1"/>
</dbReference>
<protein>
    <submittedName>
        <fullName evidence="3">Uncharacterized protein</fullName>
    </submittedName>
</protein>
<dbReference type="PANTHER" id="PTHR12775">
    <property type="entry name" value="PROTEIN C20ORF43 HOMOLOG"/>
    <property type="match status" value="1"/>
</dbReference>
<dbReference type="GO" id="GO:0006274">
    <property type="term" value="P:DNA replication termination"/>
    <property type="evidence" value="ECO:0007669"/>
    <property type="project" value="TreeGrafter"/>
</dbReference>
<gene>
    <name evidence="3" type="ORF">EHS25_002580</name>
</gene>
<dbReference type="InterPro" id="IPR027799">
    <property type="entry name" value="Rtf2_RING-finger"/>
</dbReference>
<dbReference type="GO" id="GO:0005634">
    <property type="term" value="C:nucleus"/>
    <property type="evidence" value="ECO:0007669"/>
    <property type="project" value="TreeGrafter"/>
</dbReference>
<comment type="caution">
    <text evidence="3">The sequence shown here is derived from an EMBL/GenBank/DDBJ whole genome shotgun (WGS) entry which is preliminary data.</text>
</comment>
<evidence type="ECO:0000313" key="3">
    <source>
        <dbReference type="EMBL" id="RSH88918.1"/>
    </source>
</evidence>
<dbReference type="AlphaFoldDB" id="A0A427YCV4"/>